<evidence type="ECO:0000256" key="5">
    <source>
        <dbReference type="ARBA" id="ARBA00022643"/>
    </source>
</evidence>
<evidence type="ECO:0000256" key="6">
    <source>
        <dbReference type="ARBA" id="ARBA00023002"/>
    </source>
</evidence>
<dbReference type="InterPro" id="IPR013785">
    <property type="entry name" value="Aldolase_TIM"/>
</dbReference>
<sequence length="358" mass="37265">MKAWRDSPLRGLLGIAHPILQAPMAGAQGHELAVAVAAAGGLGAVPCALLKPEQVREEVAQFRRLAPGQPLNLNFFCHTTPAPDEAREQAWRLRLRPYYLELGVDPEGPIPVSNRNPFDAAACVLVEELRPEVVSFHFGLPEPALLARVKAAGAKVLASATTPAEARWLAARGVDAVIAQGSEAGGHRGVFLRDEVYSQIGTFALVPQVVDAAGGLPVIAAGGIADERGIRAALALGAAGVQIGTAYLLSPQAKVSAPHRAALQDRERVEVTALTNLFSGRPARSVVNRLMRELGPLSDAAPAFPLAGGALTPLRAPSEARGSGDFMSLWSGQAAALARAGDAGEVTRAWAAALDSEA</sequence>
<gene>
    <name evidence="10" type="ORF">SNE35_02800</name>
</gene>
<dbReference type="InterPro" id="IPR004136">
    <property type="entry name" value="NMO"/>
</dbReference>
<evidence type="ECO:0000256" key="3">
    <source>
        <dbReference type="ARBA" id="ARBA00022575"/>
    </source>
</evidence>
<evidence type="ECO:0000256" key="9">
    <source>
        <dbReference type="ARBA" id="ARBA00049401"/>
    </source>
</evidence>
<accession>A0ABU5DAX1</accession>
<comment type="caution">
    <text evidence="10">The sequence shown here is derived from an EMBL/GenBank/DDBJ whole genome shotgun (WGS) entry which is preliminary data.</text>
</comment>
<name>A0ABU5DAX1_9BURK</name>
<comment type="catalytic activity">
    <reaction evidence="9">
        <text>3 propionate 3-nitronate + 3 O2 + H2O = 3 3-oxopropanoate + 2 nitrate + nitrite + H2O2 + 3 H(+)</text>
        <dbReference type="Rhea" id="RHEA:57332"/>
        <dbReference type="ChEBI" id="CHEBI:15377"/>
        <dbReference type="ChEBI" id="CHEBI:15378"/>
        <dbReference type="ChEBI" id="CHEBI:15379"/>
        <dbReference type="ChEBI" id="CHEBI:16240"/>
        <dbReference type="ChEBI" id="CHEBI:16301"/>
        <dbReference type="ChEBI" id="CHEBI:17632"/>
        <dbReference type="ChEBI" id="CHEBI:33190"/>
        <dbReference type="ChEBI" id="CHEBI:136067"/>
    </reaction>
</comment>
<comment type="similarity">
    <text evidence="2">Belongs to the nitronate monooxygenase family. NMO class I subfamily.</text>
</comment>
<organism evidence="10 11">
    <name type="scientific">Roseateles agri</name>
    <dbReference type="NCBI Taxonomy" id="3098619"/>
    <lineage>
        <taxon>Bacteria</taxon>
        <taxon>Pseudomonadati</taxon>
        <taxon>Pseudomonadota</taxon>
        <taxon>Betaproteobacteria</taxon>
        <taxon>Burkholderiales</taxon>
        <taxon>Sphaerotilaceae</taxon>
        <taxon>Roseateles</taxon>
    </lineage>
</organism>
<protein>
    <recommendedName>
        <fullName evidence="8">Propionate 3-nitronate monooxygenase</fullName>
    </recommendedName>
</protein>
<keyword evidence="6 10" id="KW-0560">Oxidoreductase</keyword>
<proteinExistence type="inferred from homology"/>
<dbReference type="PANTHER" id="PTHR42747">
    <property type="entry name" value="NITRONATE MONOOXYGENASE-RELATED"/>
    <property type="match status" value="1"/>
</dbReference>
<keyword evidence="5" id="KW-0288">FMN</keyword>
<evidence type="ECO:0000256" key="7">
    <source>
        <dbReference type="ARBA" id="ARBA00023033"/>
    </source>
</evidence>
<evidence type="ECO:0000313" key="11">
    <source>
        <dbReference type="Proteomes" id="UP001285263"/>
    </source>
</evidence>
<dbReference type="Gene3D" id="3.20.20.70">
    <property type="entry name" value="Aldolase class I"/>
    <property type="match status" value="1"/>
</dbReference>
<evidence type="ECO:0000256" key="1">
    <source>
        <dbReference type="ARBA" id="ARBA00001917"/>
    </source>
</evidence>
<keyword evidence="4" id="KW-0285">Flavoprotein</keyword>
<keyword evidence="7 10" id="KW-0503">Monooxygenase</keyword>
<dbReference type="Proteomes" id="UP001285263">
    <property type="component" value="Unassembled WGS sequence"/>
</dbReference>
<evidence type="ECO:0000256" key="8">
    <source>
        <dbReference type="ARBA" id="ARBA00031155"/>
    </source>
</evidence>
<dbReference type="Pfam" id="PF03060">
    <property type="entry name" value="NMO"/>
    <property type="match status" value="1"/>
</dbReference>
<evidence type="ECO:0000256" key="2">
    <source>
        <dbReference type="ARBA" id="ARBA00009881"/>
    </source>
</evidence>
<comment type="cofactor">
    <cofactor evidence="1">
        <name>FMN</name>
        <dbReference type="ChEBI" id="CHEBI:58210"/>
    </cofactor>
</comment>
<dbReference type="CDD" id="cd04730">
    <property type="entry name" value="NPD_like"/>
    <property type="match status" value="1"/>
</dbReference>
<dbReference type="RefSeq" id="WP_320421296.1">
    <property type="nucleotide sequence ID" value="NZ_JAXCLA010000001.1"/>
</dbReference>
<evidence type="ECO:0000313" key="10">
    <source>
        <dbReference type="EMBL" id="MDY0743411.1"/>
    </source>
</evidence>
<evidence type="ECO:0000256" key="4">
    <source>
        <dbReference type="ARBA" id="ARBA00022630"/>
    </source>
</evidence>
<dbReference type="SUPFAM" id="SSF51412">
    <property type="entry name" value="Inosine monophosphate dehydrogenase (IMPDH)"/>
    <property type="match status" value="1"/>
</dbReference>
<keyword evidence="11" id="KW-1185">Reference proteome</keyword>
<dbReference type="PANTHER" id="PTHR42747:SF3">
    <property type="entry name" value="NITRONATE MONOOXYGENASE-RELATED"/>
    <property type="match status" value="1"/>
</dbReference>
<reference evidence="10 11" key="1">
    <citation type="submission" date="2023-11" db="EMBL/GenBank/DDBJ databases">
        <title>Paucibacter sp. nov., isolated from fresh soil in Korea.</title>
        <authorList>
            <person name="Le N.T.T."/>
        </authorList>
    </citation>
    <scope>NUCLEOTIDE SEQUENCE [LARGE SCALE GENOMIC DNA]</scope>
    <source>
        <strain evidence="10 11">R3-3</strain>
    </source>
</reference>
<dbReference type="EMBL" id="JAXCLA010000001">
    <property type="protein sequence ID" value="MDY0743411.1"/>
    <property type="molecule type" value="Genomic_DNA"/>
</dbReference>
<keyword evidence="3" id="KW-0216">Detoxification</keyword>
<dbReference type="GO" id="GO:0004497">
    <property type="term" value="F:monooxygenase activity"/>
    <property type="evidence" value="ECO:0007669"/>
    <property type="project" value="UniProtKB-KW"/>
</dbReference>